<comment type="caution">
    <text evidence="3">The sequence shown here is derived from an EMBL/GenBank/DDBJ whole genome shotgun (WGS) entry which is preliminary data.</text>
</comment>
<gene>
    <name evidence="3" type="ORF">MPDQ_006966</name>
</gene>
<protein>
    <submittedName>
        <fullName evidence="3">Uncharacterized protein</fullName>
    </submittedName>
</protein>
<organism evidence="3 4">
    <name type="scientific">Monascus purpureus</name>
    <name type="common">Red mold</name>
    <name type="synonym">Monascus anka</name>
    <dbReference type="NCBI Taxonomy" id="5098"/>
    <lineage>
        <taxon>Eukaryota</taxon>
        <taxon>Fungi</taxon>
        <taxon>Dikarya</taxon>
        <taxon>Ascomycota</taxon>
        <taxon>Pezizomycotina</taxon>
        <taxon>Eurotiomycetes</taxon>
        <taxon>Eurotiomycetidae</taxon>
        <taxon>Eurotiales</taxon>
        <taxon>Aspergillaceae</taxon>
        <taxon>Monascus</taxon>
    </lineage>
</organism>
<sequence>MSIVAHDLITKLQARACSRQSRHTIHPAQLHLHAEVEKLGISSHLMLVCNFWYEFSLGGGPDRYGFDSKKRSLALFDHTSVICFESVKTHHGNTNADWTTMHESAEQRWEHGQAALKKGKMAAFTKMMYSRVFFTNGDGDYQSRRELHNGLPGLSIEDLDDSTAIAVRMKRTRSHHHIRRRVYF</sequence>
<dbReference type="EMBL" id="VIFY01000067">
    <property type="protein sequence ID" value="TQB72247.1"/>
    <property type="molecule type" value="Genomic_DNA"/>
</dbReference>
<dbReference type="PANTHER" id="PTHR47706">
    <property type="entry name" value="NMRA-LIKE FAMILY PROTEIN"/>
    <property type="match status" value="1"/>
</dbReference>
<keyword evidence="2" id="KW-0560">Oxidoreductase</keyword>
<accession>A0A507QX09</accession>
<dbReference type="PANTHER" id="PTHR47706:SF7">
    <property type="entry name" value="CIPA-LIKE, PUTATIVE (AFU_ORTHOLOGUE AFUA_1G01630)-RELATED"/>
    <property type="match status" value="1"/>
</dbReference>
<dbReference type="InterPro" id="IPR051609">
    <property type="entry name" value="NmrA/Isoflavone_reductase-like"/>
</dbReference>
<keyword evidence="1" id="KW-0521">NADP</keyword>
<evidence type="ECO:0000256" key="2">
    <source>
        <dbReference type="ARBA" id="ARBA00023002"/>
    </source>
</evidence>
<evidence type="ECO:0000256" key="1">
    <source>
        <dbReference type="ARBA" id="ARBA00022857"/>
    </source>
</evidence>
<dbReference type="AlphaFoldDB" id="A0A507QX09"/>
<name>A0A507QX09_MONPU</name>
<reference evidence="3 4" key="1">
    <citation type="submission" date="2019-06" db="EMBL/GenBank/DDBJ databases">
        <title>Wine fermentation using esterase from Monascus purpureus.</title>
        <authorList>
            <person name="Geng C."/>
            <person name="Zhang Y."/>
        </authorList>
    </citation>
    <scope>NUCLEOTIDE SEQUENCE [LARGE SCALE GENOMIC DNA]</scope>
    <source>
        <strain evidence="3">HQ1</strain>
    </source>
</reference>
<dbReference type="STRING" id="5098.A0A507QX09"/>
<dbReference type="Proteomes" id="UP000319663">
    <property type="component" value="Unassembled WGS sequence"/>
</dbReference>
<evidence type="ECO:0000313" key="4">
    <source>
        <dbReference type="Proteomes" id="UP000319663"/>
    </source>
</evidence>
<evidence type="ECO:0000313" key="3">
    <source>
        <dbReference type="EMBL" id="TQB72247.1"/>
    </source>
</evidence>
<dbReference type="GO" id="GO:0016491">
    <property type="term" value="F:oxidoreductase activity"/>
    <property type="evidence" value="ECO:0007669"/>
    <property type="project" value="UniProtKB-KW"/>
</dbReference>
<proteinExistence type="predicted"/>
<keyword evidence="4" id="KW-1185">Reference proteome</keyword>